<evidence type="ECO:0000313" key="10">
    <source>
        <dbReference type="EMBL" id="TNM61337.1"/>
    </source>
</evidence>
<evidence type="ECO:0000256" key="5">
    <source>
        <dbReference type="ARBA" id="ARBA00022989"/>
    </source>
</evidence>
<keyword evidence="3" id="KW-1003">Cell membrane</keyword>
<feature type="transmembrane region" description="Helical" evidence="8">
    <location>
        <begin position="91"/>
        <end position="109"/>
    </location>
</feature>
<accession>A0A5C4XD05</accession>
<comment type="similarity">
    <text evidence="2">Belongs to the acyltransferase 3 family.</text>
</comment>
<evidence type="ECO:0000256" key="4">
    <source>
        <dbReference type="ARBA" id="ARBA00022692"/>
    </source>
</evidence>
<feature type="region of interest" description="Disordered" evidence="7">
    <location>
        <begin position="354"/>
        <end position="380"/>
    </location>
</feature>
<dbReference type="Pfam" id="PF01757">
    <property type="entry name" value="Acyl_transf_3"/>
    <property type="match status" value="1"/>
</dbReference>
<dbReference type="Proteomes" id="UP000311605">
    <property type="component" value="Unassembled WGS sequence"/>
</dbReference>
<evidence type="ECO:0000256" key="7">
    <source>
        <dbReference type="SAM" id="MobiDB-lite"/>
    </source>
</evidence>
<dbReference type="InterPro" id="IPR002656">
    <property type="entry name" value="Acyl_transf_3_dom"/>
</dbReference>
<feature type="transmembrane region" description="Helical" evidence="8">
    <location>
        <begin position="218"/>
        <end position="241"/>
    </location>
</feature>
<feature type="transmembrane region" description="Helical" evidence="8">
    <location>
        <begin position="285"/>
        <end position="304"/>
    </location>
</feature>
<feature type="transmembrane region" description="Helical" evidence="8">
    <location>
        <begin position="253"/>
        <end position="273"/>
    </location>
</feature>
<gene>
    <name evidence="10" type="ORF">FHP24_22655</name>
</gene>
<feature type="domain" description="Acyltransferase 3" evidence="9">
    <location>
        <begin position="10"/>
        <end position="326"/>
    </location>
</feature>
<keyword evidence="4 8" id="KW-0812">Transmembrane</keyword>
<keyword evidence="5 8" id="KW-1133">Transmembrane helix</keyword>
<reference evidence="10 11" key="1">
    <citation type="submission" date="2019-06" db="EMBL/GenBank/DDBJ databases">
        <title>The draft genome of Rhizobium smilacinae PTYR-5.</title>
        <authorList>
            <person name="Liu L."/>
            <person name="Li L."/>
            <person name="Zhang X."/>
        </authorList>
    </citation>
    <scope>NUCLEOTIDE SEQUENCE [LARGE SCALE GENOMIC DNA]</scope>
    <source>
        <strain evidence="10 11">PTYR-5</strain>
    </source>
</reference>
<name>A0A5C4XD05_9HYPH</name>
<dbReference type="GO" id="GO:0016413">
    <property type="term" value="F:O-acetyltransferase activity"/>
    <property type="evidence" value="ECO:0007669"/>
    <property type="project" value="TreeGrafter"/>
</dbReference>
<organism evidence="10 11">
    <name type="scientific">Aliirhizobium smilacinae</name>
    <dbReference type="NCBI Taxonomy" id="1395944"/>
    <lineage>
        <taxon>Bacteria</taxon>
        <taxon>Pseudomonadati</taxon>
        <taxon>Pseudomonadota</taxon>
        <taxon>Alphaproteobacteria</taxon>
        <taxon>Hyphomicrobiales</taxon>
        <taxon>Rhizobiaceae</taxon>
        <taxon>Aliirhizobium</taxon>
    </lineage>
</organism>
<evidence type="ECO:0000256" key="3">
    <source>
        <dbReference type="ARBA" id="ARBA00022475"/>
    </source>
</evidence>
<dbReference type="OrthoDB" id="6064642at2"/>
<dbReference type="PANTHER" id="PTHR40074:SF2">
    <property type="entry name" value="O-ACETYLTRANSFERASE WECH"/>
    <property type="match status" value="1"/>
</dbReference>
<evidence type="ECO:0000256" key="1">
    <source>
        <dbReference type="ARBA" id="ARBA00004651"/>
    </source>
</evidence>
<feature type="transmembrane region" description="Helical" evidence="8">
    <location>
        <begin position="146"/>
        <end position="165"/>
    </location>
</feature>
<keyword evidence="10" id="KW-0808">Transferase</keyword>
<feature type="transmembrane region" description="Helical" evidence="8">
    <location>
        <begin position="45"/>
        <end position="71"/>
    </location>
</feature>
<comment type="caution">
    <text evidence="10">The sequence shown here is derived from an EMBL/GenBank/DDBJ whole genome shotgun (WGS) entry which is preliminary data.</text>
</comment>
<dbReference type="EMBL" id="VDMN01000006">
    <property type="protein sequence ID" value="TNM61337.1"/>
    <property type="molecule type" value="Genomic_DNA"/>
</dbReference>
<dbReference type="GO" id="GO:0005886">
    <property type="term" value="C:plasma membrane"/>
    <property type="evidence" value="ECO:0007669"/>
    <property type="project" value="UniProtKB-SubCell"/>
</dbReference>
<feature type="transmembrane region" description="Helical" evidence="8">
    <location>
        <begin position="172"/>
        <end position="189"/>
    </location>
</feature>
<evidence type="ECO:0000256" key="2">
    <source>
        <dbReference type="ARBA" id="ARBA00007400"/>
    </source>
</evidence>
<feature type="transmembrane region" description="Helical" evidence="8">
    <location>
        <begin position="316"/>
        <end position="335"/>
    </location>
</feature>
<keyword evidence="10" id="KW-0012">Acyltransferase</keyword>
<evidence type="ECO:0000313" key="11">
    <source>
        <dbReference type="Proteomes" id="UP000311605"/>
    </source>
</evidence>
<sequence>MTVDQNISTRINLMRILLICGIVFVHVPHDPAADAVITETGWFNWLSVFLGDSLFRIGVPCLSMISGYLLLRKGAASFDYGKVVRSKTMTVLVPFLIWNLGLFVAILGLQRADVGVGYFPDITASFREMLTYAFALEGLPANVPLYFLRDLFVCILLSPVLLFLLRRAAWPTLAILFVLAVIPDLSFAIVVKRSILFSFALGMFLGLRGADLKALDRFAWPGSIATLFAAFALSLAIYLSLPAYPWSVDLARNILSIVGPLGVWMISAIVIETRLGKRLAATGSLSFWVFCAHYPLLVMLWMVWNRVGTPEAYPVFYFGSVVTALVMLVISNAVIMRVLPPVYQLLTGSRGRKEKLAKATSSRSVGSSHPMEPKLSQQRR</sequence>
<dbReference type="PANTHER" id="PTHR40074">
    <property type="entry name" value="O-ACETYLTRANSFERASE WECH"/>
    <property type="match status" value="1"/>
</dbReference>
<feature type="transmembrane region" description="Helical" evidence="8">
    <location>
        <begin position="195"/>
        <end position="211"/>
    </location>
</feature>
<protein>
    <submittedName>
        <fullName evidence="10">Acyltransferase</fullName>
    </submittedName>
</protein>
<keyword evidence="11" id="KW-1185">Reference proteome</keyword>
<proteinExistence type="inferred from homology"/>
<comment type="subcellular location">
    <subcellularLocation>
        <location evidence="1">Cell membrane</location>
        <topology evidence="1">Multi-pass membrane protein</topology>
    </subcellularLocation>
</comment>
<evidence type="ECO:0000256" key="8">
    <source>
        <dbReference type="SAM" id="Phobius"/>
    </source>
</evidence>
<dbReference type="GO" id="GO:0009246">
    <property type="term" value="P:enterobacterial common antigen biosynthetic process"/>
    <property type="evidence" value="ECO:0007669"/>
    <property type="project" value="TreeGrafter"/>
</dbReference>
<keyword evidence="6 8" id="KW-0472">Membrane</keyword>
<evidence type="ECO:0000259" key="9">
    <source>
        <dbReference type="Pfam" id="PF01757"/>
    </source>
</evidence>
<dbReference type="AlphaFoldDB" id="A0A5C4XD05"/>
<evidence type="ECO:0000256" key="6">
    <source>
        <dbReference type="ARBA" id="ARBA00023136"/>
    </source>
</evidence>